<sequence length="23" mass="2590">MRPELLDQIVSKATSECHVTNFA</sequence>
<evidence type="ECO:0000313" key="1">
    <source>
        <dbReference type="EMBL" id="SVC13214.1"/>
    </source>
</evidence>
<feature type="non-terminal residue" evidence="1">
    <location>
        <position position="23"/>
    </location>
</feature>
<proteinExistence type="predicted"/>
<accession>A0A382JLC8</accession>
<dbReference type="AlphaFoldDB" id="A0A382JLC8"/>
<gene>
    <name evidence="1" type="ORF">METZ01_LOCUS266068</name>
</gene>
<organism evidence="1">
    <name type="scientific">marine metagenome</name>
    <dbReference type="NCBI Taxonomy" id="408172"/>
    <lineage>
        <taxon>unclassified sequences</taxon>
        <taxon>metagenomes</taxon>
        <taxon>ecological metagenomes</taxon>
    </lineage>
</organism>
<name>A0A382JLC8_9ZZZZ</name>
<protein>
    <submittedName>
        <fullName evidence="1">Uncharacterized protein</fullName>
    </submittedName>
</protein>
<reference evidence="1" key="1">
    <citation type="submission" date="2018-05" db="EMBL/GenBank/DDBJ databases">
        <authorList>
            <person name="Lanie J.A."/>
            <person name="Ng W.-L."/>
            <person name="Kazmierczak K.M."/>
            <person name="Andrzejewski T.M."/>
            <person name="Davidsen T.M."/>
            <person name="Wayne K.J."/>
            <person name="Tettelin H."/>
            <person name="Glass J.I."/>
            <person name="Rusch D."/>
            <person name="Podicherti R."/>
            <person name="Tsui H.-C.T."/>
            <person name="Winkler M.E."/>
        </authorList>
    </citation>
    <scope>NUCLEOTIDE SEQUENCE</scope>
</reference>
<dbReference type="EMBL" id="UINC01075234">
    <property type="protein sequence ID" value="SVC13214.1"/>
    <property type="molecule type" value="Genomic_DNA"/>
</dbReference>